<evidence type="ECO:0000259" key="15">
    <source>
        <dbReference type="Pfam" id="PF17900"/>
    </source>
</evidence>
<feature type="chain" id="PRO_5043504630" description="Aminopeptidase N" evidence="13">
    <location>
        <begin position="27"/>
        <end position="475"/>
    </location>
</feature>
<dbReference type="InterPro" id="IPR027268">
    <property type="entry name" value="Peptidase_M4/M1_CTD_sf"/>
</dbReference>
<comment type="catalytic activity">
    <reaction evidence="1">
        <text>Release of an N-terminal amino acid, Xaa-|-Yaa- from a peptide, amide or arylamide. Xaa is preferably Ala, but may be most amino acids including Pro (slow action). When a terminal hydrophobic residue is followed by a prolyl residue, the two may be released as an intact Xaa-Pro dipeptide.</text>
        <dbReference type="EC" id="3.4.11.2"/>
    </reaction>
</comment>
<keyword evidence="10" id="KW-0482">Metalloprotease</keyword>
<dbReference type="GO" id="GO:0006508">
    <property type="term" value="P:proteolysis"/>
    <property type="evidence" value="ECO:0007669"/>
    <property type="project" value="UniProtKB-KW"/>
</dbReference>
<evidence type="ECO:0000256" key="11">
    <source>
        <dbReference type="ARBA" id="ARBA00029811"/>
    </source>
</evidence>
<evidence type="ECO:0000256" key="9">
    <source>
        <dbReference type="ARBA" id="ARBA00022833"/>
    </source>
</evidence>
<evidence type="ECO:0000259" key="14">
    <source>
        <dbReference type="Pfam" id="PF01433"/>
    </source>
</evidence>
<keyword evidence="16" id="KW-0031">Aminopeptidase</keyword>
<dbReference type="GO" id="GO:0008270">
    <property type="term" value="F:zinc ion binding"/>
    <property type="evidence" value="ECO:0007669"/>
    <property type="project" value="InterPro"/>
</dbReference>
<keyword evidence="7" id="KW-0479">Metal-binding</keyword>
<evidence type="ECO:0000313" key="16">
    <source>
        <dbReference type="EMBL" id="XCJ72325.1"/>
    </source>
</evidence>
<dbReference type="CDD" id="cd09603">
    <property type="entry name" value="M1_APN_like"/>
    <property type="match status" value="1"/>
</dbReference>
<evidence type="ECO:0000256" key="7">
    <source>
        <dbReference type="ARBA" id="ARBA00022723"/>
    </source>
</evidence>
<dbReference type="Pfam" id="PF17900">
    <property type="entry name" value="Peptidase_M1_N"/>
    <property type="match status" value="1"/>
</dbReference>
<evidence type="ECO:0000256" key="6">
    <source>
        <dbReference type="ARBA" id="ARBA00022670"/>
    </source>
</evidence>
<evidence type="ECO:0000256" key="12">
    <source>
        <dbReference type="ARBA" id="ARBA00031533"/>
    </source>
</evidence>
<accession>A0AAU8IVS6</accession>
<dbReference type="Pfam" id="PF01433">
    <property type="entry name" value="Peptidase_M1"/>
    <property type="match status" value="1"/>
</dbReference>
<gene>
    <name evidence="16" type="ORF">ABII15_21220</name>
</gene>
<comment type="cofactor">
    <cofactor evidence="2">
        <name>Zn(2+)</name>
        <dbReference type="ChEBI" id="CHEBI:29105"/>
    </cofactor>
</comment>
<dbReference type="Gene3D" id="1.10.390.10">
    <property type="entry name" value="Neutral Protease Domain 2"/>
    <property type="match status" value="1"/>
</dbReference>
<evidence type="ECO:0000256" key="4">
    <source>
        <dbReference type="ARBA" id="ARBA00012564"/>
    </source>
</evidence>
<keyword evidence="13" id="KW-0732">Signal</keyword>
<dbReference type="KEGG" id="stac:ABII15_21220"/>
<evidence type="ECO:0000256" key="10">
    <source>
        <dbReference type="ARBA" id="ARBA00023049"/>
    </source>
</evidence>
<evidence type="ECO:0000256" key="13">
    <source>
        <dbReference type="SAM" id="SignalP"/>
    </source>
</evidence>
<dbReference type="InterPro" id="IPR050344">
    <property type="entry name" value="Peptidase_M1_aminopeptidases"/>
</dbReference>
<dbReference type="AlphaFoldDB" id="A0AAU8IVS6"/>
<evidence type="ECO:0000256" key="1">
    <source>
        <dbReference type="ARBA" id="ARBA00000098"/>
    </source>
</evidence>
<organism evidence="16">
    <name type="scientific">Streptomyces tabacisoli</name>
    <dbReference type="NCBI Taxonomy" id="3156398"/>
    <lineage>
        <taxon>Bacteria</taxon>
        <taxon>Bacillati</taxon>
        <taxon>Actinomycetota</taxon>
        <taxon>Actinomycetes</taxon>
        <taxon>Kitasatosporales</taxon>
        <taxon>Streptomycetaceae</taxon>
        <taxon>Streptomyces</taxon>
    </lineage>
</organism>
<dbReference type="PANTHER" id="PTHR11533">
    <property type="entry name" value="PROTEASE M1 ZINC METALLOPROTEASE"/>
    <property type="match status" value="1"/>
</dbReference>
<name>A0AAU8IVS6_9ACTN</name>
<dbReference type="InterPro" id="IPR045357">
    <property type="entry name" value="Aminopeptidase_N-like_N"/>
</dbReference>
<dbReference type="Gene3D" id="2.60.40.1730">
    <property type="entry name" value="tricorn interacting facor f3 domain"/>
    <property type="match status" value="1"/>
</dbReference>
<keyword evidence="9" id="KW-0862">Zinc</keyword>
<feature type="domain" description="Peptidase M1 membrane alanine aminopeptidase" evidence="14">
    <location>
        <begin position="317"/>
        <end position="459"/>
    </location>
</feature>
<evidence type="ECO:0000256" key="8">
    <source>
        <dbReference type="ARBA" id="ARBA00022801"/>
    </source>
</evidence>
<keyword evidence="6" id="KW-0645">Protease</keyword>
<reference evidence="16" key="1">
    <citation type="submission" date="2024-06" db="EMBL/GenBank/DDBJ databases">
        <title>Streptomyces sp. strain HUAS MG91 genome sequences.</title>
        <authorList>
            <person name="Mo P."/>
        </authorList>
    </citation>
    <scope>NUCLEOTIDE SEQUENCE</scope>
    <source>
        <strain evidence="16">HUAS MG91</strain>
    </source>
</reference>
<evidence type="ECO:0000256" key="3">
    <source>
        <dbReference type="ARBA" id="ARBA00010136"/>
    </source>
</evidence>
<dbReference type="SUPFAM" id="SSF55486">
    <property type="entry name" value="Metalloproteases ('zincins'), catalytic domain"/>
    <property type="match status" value="1"/>
</dbReference>
<comment type="similarity">
    <text evidence="3">Belongs to the peptidase M1 family.</text>
</comment>
<dbReference type="InterPro" id="IPR001930">
    <property type="entry name" value="Peptidase_M1"/>
</dbReference>
<proteinExistence type="inferred from homology"/>
<evidence type="ECO:0000256" key="5">
    <source>
        <dbReference type="ARBA" id="ARBA00015611"/>
    </source>
</evidence>
<dbReference type="PANTHER" id="PTHR11533:SF297">
    <property type="entry name" value="AMINOPEPTIDASE N"/>
    <property type="match status" value="1"/>
</dbReference>
<sequence length="475" mass="51375">MRRRPRSRTRSLALIAAALLSVAACGGGVHGSPGASGLRDPYFPKLGNGGYDVSHYSLNLAYDPDTHRLKGTAAITATARQDLSAFNLDLHGLTVTGVTVDKKRATSRRAGNELTVRPFGELPKGHTFRTVVRYSGEPATITDADGSEEGWLRTADGALGLGEPTGSMAWFPGNHHPSDKATYTIAVSVPQGVKAVSNGELTGTKRSAYGTSTTYTWRVTQPMASYVATVAIGKFETHASRTPAGLPVYTAVDPEEAEASAKVLARLPEVVDWETRTFGAYPFSSTGAIVEREGDAGYALETQNRPVFPGAPDLGLLVHELAHQWYGDSVTPKTWRDMWLNEGFATYAEWLWEEQHGGDSAQDSFEAAYDHAADSAVWAFPPADPPSAAHISDSPVYERGAMVLHRVRQTIGDTKFFALLKSWPADHKYGNADTHDFTAYVEHANPAKRTALAEVWKDWLYGKGKPDAPDAPDES</sequence>
<dbReference type="PROSITE" id="PS51257">
    <property type="entry name" value="PROKAR_LIPOPROTEIN"/>
    <property type="match status" value="1"/>
</dbReference>
<protein>
    <recommendedName>
        <fullName evidence="5">Aminopeptidase N</fullName>
        <ecNumber evidence="4">3.4.11.2</ecNumber>
    </recommendedName>
    <alternativeName>
        <fullName evidence="11">Alanine aminopeptidase</fullName>
    </alternativeName>
    <alternativeName>
        <fullName evidence="12">Lysyl aminopeptidase</fullName>
    </alternativeName>
</protein>
<dbReference type="SUPFAM" id="SSF63737">
    <property type="entry name" value="Leukotriene A4 hydrolase N-terminal domain"/>
    <property type="match status" value="1"/>
</dbReference>
<feature type="domain" description="Aminopeptidase N-like N-terminal" evidence="15">
    <location>
        <begin position="54"/>
        <end position="227"/>
    </location>
</feature>
<dbReference type="RefSeq" id="WP_353943896.1">
    <property type="nucleotide sequence ID" value="NZ_CP159534.1"/>
</dbReference>
<keyword evidence="8 16" id="KW-0378">Hydrolase</keyword>
<dbReference type="GO" id="GO:0016285">
    <property type="term" value="F:alanyl aminopeptidase activity"/>
    <property type="evidence" value="ECO:0007669"/>
    <property type="project" value="UniProtKB-EC"/>
</dbReference>
<dbReference type="GO" id="GO:0008237">
    <property type="term" value="F:metallopeptidase activity"/>
    <property type="evidence" value="ECO:0007669"/>
    <property type="project" value="UniProtKB-KW"/>
</dbReference>
<dbReference type="EC" id="3.4.11.2" evidence="4"/>
<feature type="signal peptide" evidence="13">
    <location>
        <begin position="1"/>
        <end position="26"/>
    </location>
</feature>
<dbReference type="InterPro" id="IPR042097">
    <property type="entry name" value="Aminopeptidase_N-like_N_sf"/>
</dbReference>
<dbReference type="PRINTS" id="PR00756">
    <property type="entry name" value="ALADIPTASE"/>
</dbReference>
<dbReference type="EMBL" id="CP159534">
    <property type="protein sequence ID" value="XCJ72325.1"/>
    <property type="molecule type" value="Genomic_DNA"/>
</dbReference>
<dbReference type="InterPro" id="IPR014782">
    <property type="entry name" value="Peptidase_M1_dom"/>
</dbReference>
<evidence type="ECO:0000256" key="2">
    <source>
        <dbReference type="ARBA" id="ARBA00001947"/>
    </source>
</evidence>